<dbReference type="CDD" id="cd00299">
    <property type="entry name" value="GST_C_family"/>
    <property type="match status" value="1"/>
</dbReference>
<dbReference type="Proteomes" id="UP000281975">
    <property type="component" value="Unassembled WGS sequence"/>
</dbReference>
<dbReference type="InterPro" id="IPR010987">
    <property type="entry name" value="Glutathione-S-Trfase_C-like"/>
</dbReference>
<dbReference type="RefSeq" id="WP_121170737.1">
    <property type="nucleotide sequence ID" value="NZ_RBIN01000001.1"/>
</dbReference>
<dbReference type="PROSITE" id="PS50404">
    <property type="entry name" value="GST_NTER"/>
    <property type="match status" value="1"/>
</dbReference>
<keyword evidence="3" id="KW-0808">Transferase</keyword>
<feature type="domain" description="GST C-terminal" evidence="2">
    <location>
        <begin position="113"/>
        <end position="244"/>
    </location>
</feature>
<evidence type="ECO:0000313" key="4">
    <source>
        <dbReference type="Proteomes" id="UP000281975"/>
    </source>
</evidence>
<dbReference type="CDD" id="cd00570">
    <property type="entry name" value="GST_N_family"/>
    <property type="match status" value="1"/>
</dbReference>
<dbReference type="InterPro" id="IPR036282">
    <property type="entry name" value="Glutathione-S-Trfase_C_sf"/>
</dbReference>
<dbReference type="InterPro" id="IPR004045">
    <property type="entry name" value="Glutathione_S-Trfase_N"/>
</dbReference>
<dbReference type="EMBL" id="RBIN01000001">
    <property type="protein sequence ID" value="RKR07569.1"/>
    <property type="molecule type" value="Genomic_DNA"/>
</dbReference>
<organism evidence="3 4">
    <name type="scientific">Kushneria sinocarnis</name>
    <dbReference type="NCBI Taxonomy" id="595502"/>
    <lineage>
        <taxon>Bacteria</taxon>
        <taxon>Pseudomonadati</taxon>
        <taxon>Pseudomonadota</taxon>
        <taxon>Gammaproteobacteria</taxon>
        <taxon>Oceanospirillales</taxon>
        <taxon>Halomonadaceae</taxon>
        <taxon>Kushneria</taxon>
    </lineage>
</organism>
<dbReference type="Gene3D" id="3.40.30.110">
    <property type="match status" value="2"/>
</dbReference>
<dbReference type="PROSITE" id="PS50405">
    <property type="entry name" value="GST_CTER"/>
    <property type="match status" value="1"/>
</dbReference>
<comment type="caution">
    <text evidence="3">The sequence shown here is derived from an EMBL/GenBank/DDBJ whole genome shotgun (WGS) entry which is preliminary data.</text>
</comment>
<proteinExistence type="predicted"/>
<reference evidence="3 4" key="1">
    <citation type="submission" date="2018-10" db="EMBL/GenBank/DDBJ databases">
        <title>Genomic Encyclopedia of Type Strains, Phase IV (KMG-IV): sequencing the most valuable type-strain genomes for metagenomic binning, comparative biology and taxonomic classification.</title>
        <authorList>
            <person name="Goeker M."/>
        </authorList>
    </citation>
    <scope>NUCLEOTIDE SEQUENCE [LARGE SCALE GENOMIC DNA]</scope>
    <source>
        <strain evidence="3 4">DSM 23229</strain>
    </source>
</reference>
<dbReference type="AlphaFoldDB" id="A0A420X1J1"/>
<dbReference type="Pfam" id="PF13417">
    <property type="entry name" value="GST_N_3"/>
    <property type="match status" value="1"/>
</dbReference>
<keyword evidence="4" id="KW-1185">Reference proteome</keyword>
<dbReference type="SUPFAM" id="SSF47616">
    <property type="entry name" value="GST C-terminal domain-like"/>
    <property type="match status" value="1"/>
</dbReference>
<name>A0A420X1J1_9GAMM</name>
<accession>A0A420X1J1</accession>
<evidence type="ECO:0000259" key="1">
    <source>
        <dbReference type="PROSITE" id="PS50404"/>
    </source>
</evidence>
<sequence length="311" mass="34257">MTLPILHHFDASPFSEKIRLLMGYKQLTWGSVQVPRIMPKPALVPLTGGYRRTPVMQLGRDIYCDTALIARTLERRQPSPTLLPPAQLASIAALEQLADRQLFLAAVPLLLRPAGRQALVERLGEAFVARFQQDRAELFASGSTGRPDEAFSRQVLKPTLALLEAQLTAAPFMLGVAPTLADFALYHPIWYLRHNPAGASELDGHPRLLDWYERMAAFGHGRPQEMPAQEALTVAAGCRQWQPLPGDFDCTLELAAGRRVAMAATDYGTEPVTGELIHVGPESMTLARHDETIGVVRVHFPRQGFAVCALD</sequence>
<dbReference type="Pfam" id="PF13410">
    <property type="entry name" value="GST_C_2"/>
    <property type="match status" value="1"/>
</dbReference>
<dbReference type="GO" id="GO:0016740">
    <property type="term" value="F:transferase activity"/>
    <property type="evidence" value="ECO:0007669"/>
    <property type="project" value="UniProtKB-KW"/>
</dbReference>
<protein>
    <submittedName>
        <fullName evidence="3">Glutathione S-transferase</fullName>
    </submittedName>
</protein>
<feature type="domain" description="GST N-terminal" evidence="1">
    <location>
        <begin position="2"/>
        <end position="81"/>
    </location>
</feature>
<dbReference type="SUPFAM" id="SSF52833">
    <property type="entry name" value="Thioredoxin-like"/>
    <property type="match status" value="1"/>
</dbReference>
<gene>
    <name evidence="3" type="ORF">C7446_0382</name>
</gene>
<evidence type="ECO:0000259" key="2">
    <source>
        <dbReference type="PROSITE" id="PS50405"/>
    </source>
</evidence>
<evidence type="ECO:0000313" key="3">
    <source>
        <dbReference type="EMBL" id="RKR07569.1"/>
    </source>
</evidence>
<dbReference type="OrthoDB" id="5791869at2"/>
<dbReference type="InterPro" id="IPR036249">
    <property type="entry name" value="Thioredoxin-like_sf"/>
</dbReference>